<comment type="caution">
    <text evidence="2">The sequence shown here is derived from an EMBL/GenBank/DDBJ whole genome shotgun (WGS) entry which is preliminary data.</text>
</comment>
<dbReference type="Proteomes" id="UP001482513">
    <property type="component" value="Unassembled WGS sequence"/>
</dbReference>
<accession>A0ABV0K386</accession>
<evidence type="ECO:0000313" key="3">
    <source>
        <dbReference type="Proteomes" id="UP001482513"/>
    </source>
</evidence>
<dbReference type="SUPFAM" id="SSF51735">
    <property type="entry name" value="NAD(P)-binding Rossmann-fold domains"/>
    <property type="match status" value="1"/>
</dbReference>
<dbReference type="PANTHER" id="PTHR43355">
    <property type="entry name" value="FLAVIN REDUCTASE (NADPH)"/>
    <property type="match status" value="1"/>
</dbReference>
<organism evidence="2 3">
    <name type="scientific">Leptolyngbya subtilissima DQ-A4</name>
    <dbReference type="NCBI Taxonomy" id="2933933"/>
    <lineage>
        <taxon>Bacteria</taxon>
        <taxon>Bacillati</taxon>
        <taxon>Cyanobacteriota</taxon>
        <taxon>Cyanophyceae</taxon>
        <taxon>Leptolyngbyales</taxon>
        <taxon>Leptolyngbyaceae</taxon>
        <taxon>Leptolyngbya group</taxon>
        <taxon>Leptolyngbya</taxon>
    </lineage>
</organism>
<dbReference type="InterPro" id="IPR051606">
    <property type="entry name" value="Polyketide_Oxido-like"/>
</dbReference>
<dbReference type="InterPro" id="IPR016040">
    <property type="entry name" value="NAD(P)-bd_dom"/>
</dbReference>
<reference evidence="2 3" key="1">
    <citation type="submission" date="2022-04" db="EMBL/GenBank/DDBJ databases">
        <title>Positive selection, recombination, and allopatry shape intraspecific diversity of widespread and dominant cyanobacteria.</title>
        <authorList>
            <person name="Wei J."/>
            <person name="Shu W."/>
            <person name="Hu C."/>
        </authorList>
    </citation>
    <scope>NUCLEOTIDE SEQUENCE [LARGE SCALE GENOMIC DNA]</scope>
    <source>
        <strain evidence="2 3">DQ-A4</strain>
    </source>
</reference>
<name>A0ABV0K386_9CYAN</name>
<feature type="domain" description="NAD(P)-binding" evidence="1">
    <location>
        <begin position="7"/>
        <end position="197"/>
    </location>
</feature>
<keyword evidence="3" id="KW-1185">Reference proteome</keyword>
<dbReference type="EMBL" id="JAMPKX010000003">
    <property type="protein sequence ID" value="MEP0947245.1"/>
    <property type="molecule type" value="Genomic_DNA"/>
</dbReference>
<dbReference type="Gene3D" id="3.40.50.720">
    <property type="entry name" value="NAD(P)-binding Rossmann-like Domain"/>
    <property type="match status" value="1"/>
</dbReference>
<sequence length="209" mass="22700">MNIVIFGASGGVGRCLIEQALAQNHHVTAAVRNPAAVNIVHEQLRVVSCDVFNAAAVSQAIAGQDVVFCTLGTDAEAPTTLYSAGAQNIVQAMQAHQVRRLIFLSNFGVLSEKAQDLPGAVLLFLIKRFIPHTLADHRRALEKIREHAPEWIVVRPMALTNGAWGGRYRTVVDGLPAKGMRIARADVADFMLQQATSDDYLYQVPAIAY</sequence>
<protein>
    <submittedName>
        <fullName evidence="2">SDR family oxidoreductase</fullName>
    </submittedName>
</protein>
<dbReference type="InterPro" id="IPR036291">
    <property type="entry name" value="NAD(P)-bd_dom_sf"/>
</dbReference>
<dbReference type="Pfam" id="PF13460">
    <property type="entry name" value="NAD_binding_10"/>
    <property type="match status" value="1"/>
</dbReference>
<dbReference type="PANTHER" id="PTHR43355:SF2">
    <property type="entry name" value="FLAVIN REDUCTASE (NADPH)"/>
    <property type="match status" value="1"/>
</dbReference>
<proteinExistence type="predicted"/>
<dbReference type="RefSeq" id="WP_190701711.1">
    <property type="nucleotide sequence ID" value="NZ_JAMPKX010000003.1"/>
</dbReference>
<dbReference type="CDD" id="cd05244">
    <property type="entry name" value="BVR-B_like_SDR_a"/>
    <property type="match status" value="1"/>
</dbReference>
<evidence type="ECO:0000313" key="2">
    <source>
        <dbReference type="EMBL" id="MEP0947245.1"/>
    </source>
</evidence>
<gene>
    <name evidence="2" type="ORF">NC992_10215</name>
</gene>
<evidence type="ECO:0000259" key="1">
    <source>
        <dbReference type="Pfam" id="PF13460"/>
    </source>
</evidence>